<gene>
    <name evidence="1" type="ORF">SNAT2548_LOCUS30845</name>
</gene>
<protein>
    <submittedName>
        <fullName evidence="1">Uncharacterized protein</fullName>
    </submittedName>
</protein>
<sequence length="150" mass="16324">MIVTPWQVVLEDNAPLDRIATLLAPLGQVDVLDQEAHQRREAADQALKTAKMQQRAGVANGVAASSLAADLLALRGTGGCARKRASSAKLCVLSSLYWCMLYCCMSTFAPLQGRRFAETAIDYVATAQTWSADGLRKRPEDDDHDNEISE</sequence>
<keyword evidence="2" id="KW-1185">Reference proteome</keyword>
<accession>A0A812TUE3</accession>
<organism evidence="1 2">
    <name type="scientific">Symbiodinium natans</name>
    <dbReference type="NCBI Taxonomy" id="878477"/>
    <lineage>
        <taxon>Eukaryota</taxon>
        <taxon>Sar</taxon>
        <taxon>Alveolata</taxon>
        <taxon>Dinophyceae</taxon>
        <taxon>Suessiales</taxon>
        <taxon>Symbiodiniaceae</taxon>
        <taxon>Symbiodinium</taxon>
    </lineage>
</organism>
<evidence type="ECO:0000313" key="2">
    <source>
        <dbReference type="Proteomes" id="UP000604046"/>
    </source>
</evidence>
<evidence type="ECO:0000313" key="1">
    <source>
        <dbReference type="EMBL" id="CAE7549387.1"/>
    </source>
</evidence>
<name>A0A812TUE3_9DINO</name>
<dbReference type="AlphaFoldDB" id="A0A812TUE3"/>
<dbReference type="Proteomes" id="UP000604046">
    <property type="component" value="Unassembled WGS sequence"/>
</dbReference>
<dbReference type="EMBL" id="CAJNDS010002627">
    <property type="protein sequence ID" value="CAE7549387.1"/>
    <property type="molecule type" value="Genomic_DNA"/>
</dbReference>
<proteinExistence type="predicted"/>
<comment type="caution">
    <text evidence="1">The sequence shown here is derived from an EMBL/GenBank/DDBJ whole genome shotgun (WGS) entry which is preliminary data.</text>
</comment>
<reference evidence="1" key="1">
    <citation type="submission" date="2021-02" db="EMBL/GenBank/DDBJ databases">
        <authorList>
            <person name="Dougan E. K."/>
            <person name="Rhodes N."/>
            <person name="Thang M."/>
            <person name="Chan C."/>
        </authorList>
    </citation>
    <scope>NUCLEOTIDE SEQUENCE</scope>
</reference>